<keyword evidence="5" id="KW-0560">Oxidoreductase</keyword>
<evidence type="ECO:0000256" key="3">
    <source>
        <dbReference type="ARBA" id="ARBA00022630"/>
    </source>
</evidence>
<gene>
    <name evidence="8" type="ORF">Micbo1qcDRAFT_125016</name>
</gene>
<keyword evidence="3" id="KW-0285">Flavoprotein</keyword>
<dbReference type="SUPFAM" id="SSF54373">
    <property type="entry name" value="FAD-linked reductases, C-terminal domain"/>
    <property type="match status" value="1"/>
</dbReference>
<keyword evidence="9" id="KW-1185">Reference proteome</keyword>
<dbReference type="SUPFAM" id="SSF51905">
    <property type="entry name" value="FAD/NAD(P)-binding domain"/>
    <property type="match status" value="1"/>
</dbReference>
<dbReference type="InterPro" id="IPR050493">
    <property type="entry name" value="FAD-dep_Monooxygenase_BioMet"/>
</dbReference>
<sequence length="484" mass="53695">MQDVTHPHNKALEIIVVGAGLGGLSAALSCQLAGHHVTVYESAEELKEIGAGLQVTPNGVGNLQRWGMPSWLWATQAAPSSFLVHRFDGRVLTQQDQFGAELRQRYGAPLLNLHRADLQLALAERARQLGVQIRLGQRVDDISRLSHGTPEITCASGLKASADLIIAADGLWSKCRSLYDAPQPTGDLAYRIVLDLADITDPELRAWVQNPNLHIWIGPGAHVVGYSLRGGTVYNIVLLVPDDLPEHIRRQDGSVEEMRAMFEGWDPVLTRFLGLVDGVKKWKLMHRKHLRDWVSPEGDLVFVGDACHPMLPYLGQGANLAIEDGAVLGLLLGSVASRDQLPQALDMYQQLRKARGEAVVEETFRQRDAWHMPDGPEQQARDALFYEFQTGGKPVTRPCPSRWVCPQVQPWLFGYDARAEVDAALARRPFLTSTPPRSSRCSDQGKDVDARRLRSSGSRFWAGVRRFWAFSLCASFTRPRGAMK</sequence>
<evidence type="ECO:0000259" key="7">
    <source>
        <dbReference type="Pfam" id="PF01494"/>
    </source>
</evidence>
<dbReference type="InParanoid" id="A0A136IQQ6"/>
<dbReference type="STRING" id="196109.A0A136IQQ6"/>
<feature type="domain" description="FAD-binding" evidence="7">
    <location>
        <begin position="13"/>
        <end position="362"/>
    </location>
</feature>
<evidence type="ECO:0000313" key="8">
    <source>
        <dbReference type="EMBL" id="KXJ87244.1"/>
    </source>
</evidence>
<dbReference type="AlphaFoldDB" id="A0A136IQQ6"/>
<dbReference type="GO" id="GO:0071949">
    <property type="term" value="F:FAD binding"/>
    <property type="evidence" value="ECO:0007669"/>
    <property type="project" value="InterPro"/>
</dbReference>
<organism evidence="8 9">
    <name type="scientific">Microdochium bolleyi</name>
    <dbReference type="NCBI Taxonomy" id="196109"/>
    <lineage>
        <taxon>Eukaryota</taxon>
        <taxon>Fungi</taxon>
        <taxon>Dikarya</taxon>
        <taxon>Ascomycota</taxon>
        <taxon>Pezizomycotina</taxon>
        <taxon>Sordariomycetes</taxon>
        <taxon>Xylariomycetidae</taxon>
        <taxon>Xylariales</taxon>
        <taxon>Microdochiaceae</taxon>
        <taxon>Microdochium</taxon>
    </lineage>
</organism>
<dbReference type="Proteomes" id="UP000070501">
    <property type="component" value="Unassembled WGS sequence"/>
</dbReference>
<evidence type="ECO:0000256" key="1">
    <source>
        <dbReference type="ARBA" id="ARBA00005179"/>
    </source>
</evidence>
<evidence type="ECO:0000256" key="5">
    <source>
        <dbReference type="ARBA" id="ARBA00023002"/>
    </source>
</evidence>
<dbReference type="Gene3D" id="3.50.50.60">
    <property type="entry name" value="FAD/NAD(P)-binding domain"/>
    <property type="match status" value="1"/>
</dbReference>
<accession>A0A136IQQ6</accession>
<dbReference type="EMBL" id="KQ964263">
    <property type="protein sequence ID" value="KXJ87244.1"/>
    <property type="molecule type" value="Genomic_DNA"/>
</dbReference>
<evidence type="ECO:0000256" key="4">
    <source>
        <dbReference type="ARBA" id="ARBA00022827"/>
    </source>
</evidence>
<dbReference type="Pfam" id="PF01494">
    <property type="entry name" value="FAD_binding_3"/>
    <property type="match status" value="1"/>
</dbReference>
<name>A0A136IQQ6_9PEZI</name>
<evidence type="ECO:0000256" key="2">
    <source>
        <dbReference type="ARBA" id="ARBA00007992"/>
    </source>
</evidence>
<evidence type="ECO:0000256" key="6">
    <source>
        <dbReference type="ARBA" id="ARBA00023033"/>
    </source>
</evidence>
<comment type="similarity">
    <text evidence="2">Belongs to the paxM FAD-dependent monooxygenase family.</text>
</comment>
<dbReference type="OrthoDB" id="420606at2759"/>
<keyword evidence="4" id="KW-0274">FAD</keyword>
<dbReference type="GO" id="GO:0004497">
    <property type="term" value="F:monooxygenase activity"/>
    <property type="evidence" value="ECO:0007669"/>
    <property type="project" value="UniProtKB-KW"/>
</dbReference>
<dbReference type="PRINTS" id="PR00420">
    <property type="entry name" value="RNGMNOXGNASE"/>
</dbReference>
<dbReference type="PANTHER" id="PTHR13789:SF238">
    <property type="entry name" value="PUTATIVE (AFU_ORTHOLOGUE AFUA_2G01680)-RELATED"/>
    <property type="match status" value="1"/>
</dbReference>
<proteinExistence type="inferred from homology"/>
<reference evidence="9" key="1">
    <citation type="submission" date="2016-02" db="EMBL/GenBank/DDBJ databases">
        <title>Draft genome sequence of Microdochium bolleyi, a fungal endophyte of beachgrass.</title>
        <authorList>
            <consortium name="DOE Joint Genome Institute"/>
            <person name="David A.S."/>
            <person name="May G."/>
            <person name="Haridas S."/>
            <person name="Lim J."/>
            <person name="Wang M."/>
            <person name="Labutti K."/>
            <person name="Lipzen A."/>
            <person name="Barry K."/>
            <person name="Grigoriev I.V."/>
        </authorList>
    </citation>
    <scope>NUCLEOTIDE SEQUENCE [LARGE SCALE GENOMIC DNA]</scope>
    <source>
        <strain evidence="9">J235TASD1</strain>
    </source>
</reference>
<dbReference type="InterPro" id="IPR036188">
    <property type="entry name" value="FAD/NAD-bd_sf"/>
</dbReference>
<dbReference type="FunFam" id="3.50.50.60:FF:000115">
    <property type="entry name" value="Salicylate hydroxylase, putative"/>
    <property type="match status" value="1"/>
</dbReference>
<comment type="pathway">
    <text evidence="1">Secondary metabolite biosynthesis.</text>
</comment>
<dbReference type="InterPro" id="IPR002938">
    <property type="entry name" value="FAD-bd"/>
</dbReference>
<dbReference type="PANTHER" id="PTHR13789">
    <property type="entry name" value="MONOOXYGENASE"/>
    <property type="match status" value="1"/>
</dbReference>
<evidence type="ECO:0000313" key="9">
    <source>
        <dbReference type="Proteomes" id="UP000070501"/>
    </source>
</evidence>
<protein>
    <submittedName>
        <fullName evidence="8">FAD binding domain protein</fullName>
    </submittedName>
</protein>
<keyword evidence="6" id="KW-0503">Monooxygenase</keyword>